<organism evidence="1 2">
    <name type="scientific">Nonomuraea guangzhouensis</name>
    <dbReference type="NCBI Taxonomy" id="1291555"/>
    <lineage>
        <taxon>Bacteria</taxon>
        <taxon>Bacillati</taxon>
        <taxon>Actinomycetota</taxon>
        <taxon>Actinomycetes</taxon>
        <taxon>Streptosporangiales</taxon>
        <taxon>Streptosporangiaceae</taxon>
        <taxon>Nonomuraea</taxon>
    </lineage>
</organism>
<protein>
    <submittedName>
        <fullName evidence="1">TOMM leader peptide-binding protein</fullName>
    </submittedName>
</protein>
<proteinExistence type="predicted"/>
<evidence type="ECO:0000313" key="1">
    <source>
        <dbReference type="EMBL" id="MFD1545638.1"/>
    </source>
</evidence>
<evidence type="ECO:0000313" key="2">
    <source>
        <dbReference type="Proteomes" id="UP001597097"/>
    </source>
</evidence>
<gene>
    <name evidence="1" type="ORF">ACFSJ0_51960</name>
</gene>
<dbReference type="NCBIfam" id="TIGR03882">
    <property type="entry name" value="cyclo_dehyd_2"/>
    <property type="match status" value="1"/>
</dbReference>
<dbReference type="RefSeq" id="WP_219533940.1">
    <property type="nucleotide sequence ID" value="NZ_JAHKRM010000020.1"/>
</dbReference>
<comment type="caution">
    <text evidence="1">The sequence shown here is derived from an EMBL/GenBank/DDBJ whole genome shotgun (WGS) entry which is preliminary data.</text>
</comment>
<reference evidence="2" key="1">
    <citation type="journal article" date="2019" name="Int. J. Syst. Evol. Microbiol.">
        <title>The Global Catalogue of Microorganisms (GCM) 10K type strain sequencing project: providing services to taxonomists for standard genome sequencing and annotation.</title>
        <authorList>
            <consortium name="The Broad Institute Genomics Platform"/>
            <consortium name="The Broad Institute Genome Sequencing Center for Infectious Disease"/>
            <person name="Wu L."/>
            <person name="Ma J."/>
        </authorList>
    </citation>
    <scope>NUCLEOTIDE SEQUENCE [LARGE SCALE GENOMIC DNA]</scope>
    <source>
        <strain evidence="2">CGMCC 1.15399</strain>
    </source>
</reference>
<dbReference type="InterPro" id="IPR022291">
    <property type="entry name" value="Bacteriocin_synth_cyclodeHase"/>
</dbReference>
<keyword evidence="2" id="KW-1185">Reference proteome</keyword>
<sequence length="343" mass="36920">MTEPVSPRVKRSFSIIGHDPDTVELRHGVWSSTSHTITDESRRGWLFSAVDALDGSRSLAAVAEKTNIGMAELSSLIDHLRGLGAIEDGASSALDHYLDRYADLLTGPPPVARPVRVIGDSALAAQVSELIAISDPELDVADASGDTALRVLDDPDTGWTVHGLRLHEVADTFSSWEQAIVVWAGLRVDPVAAGLFNRIALEAGMSWLHGAIDGPFLFVGPTFHPGRGPCYACLEKRVTMNLTDGDGYRRYKNALASAEASGGRSPVLPALSSLLCSYLALEAINLARTGASFTNGKMLGFHLPTWETTVNEILQIPGCHACSPIAQRDEPELYFQAKEWLHG</sequence>
<accession>A0ABW4GTF2</accession>
<name>A0ABW4GTF2_9ACTN</name>
<dbReference type="Proteomes" id="UP001597097">
    <property type="component" value="Unassembled WGS sequence"/>
</dbReference>
<dbReference type="EMBL" id="JBHUCM010000048">
    <property type="protein sequence ID" value="MFD1545638.1"/>
    <property type="molecule type" value="Genomic_DNA"/>
</dbReference>